<protein>
    <submittedName>
        <fullName evidence="1">Uncharacterized protein</fullName>
    </submittedName>
</protein>
<comment type="caution">
    <text evidence="1">The sequence shown here is derived from an EMBL/GenBank/DDBJ whole genome shotgun (WGS) entry which is preliminary data.</text>
</comment>
<gene>
    <name evidence="1" type="ORF">BpHYR1_054091</name>
</gene>
<dbReference type="EMBL" id="REGN01002424">
    <property type="protein sequence ID" value="RNA28190.1"/>
    <property type="molecule type" value="Genomic_DNA"/>
</dbReference>
<sequence>MDFMEAVVSALFECDLCMYLKESRPAGFVDMAQIARMVEKLVQIDLGGCLIAFAKVNKTTWTELDVDQN</sequence>
<name>A0A3M7RXL5_BRAPC</name>
<reference evidence="1 2" key="1">
    <citation type="journal article" date="2018" name="Sci. Rep.">
        <title>Genomic signatures of local adaptation to the degree of environmental predictability in rotifers.</title>
        <authorList>
            <person name="Franch-Gras L."/>
            <person name="Hahn C."/>
            <person name="Garcia-Roger E.M."/>
            <person name="Carmona M.J."/>
            <person name="Serra M."/>
            <person name="Gomez A."/>
        </authorList>
    </citation>
    <scope>NUCLEOTIDE SEQUENCE [LARGE SCALE GENOMIC DNA]</scope>
    <source>
        <strain evidence="1">HYR1</strain>
    </source>
</reference>
<accession>A0A3M7RXL5</accession>
<dbReference type="Proteomes" id="UP000276133">
    <property type="component" value="Unassembled WGS sequence"/>
</dbReference>
<evidence type="ECO:0000313" key="2">
    <source>
        <dbReference type="Proteomes" id="UP000276133"/>
    </source>
</evidence>
<dbReference type="AlphaFoldDB" id="A0A3M7RXL5"/>
<organism evidence="1 2">
    <name type="scientific">Brachionus plicatilis</name>
    <name type="common">Marine rotifer</name>
    <name type="synonym">Brachionus muelleri</name>
    <dbReference type="NCBI Taxonomy" id="10195"/>
    <lineage>
        <taxon>Eukaryota</taxon>
        <taxon>Metazoa</taxon>
        <taxon>Spiralia</taxon>
        <taxon>Gnathifera</taxon>
        <taxon>Rotifera</taxon>
        <taxon>Eurotatoria</taxon>
        <taxon>Monogononta</taxon>
        <taxon>Pseudotrocha</taxon>
        <taxon>Ploima</taxon>
        <taxon>Brachionidae</taxon>
        <taxon>Brachionus</taxon>
    </lineage>
</organism>
<proteinExistence type="predicted"/>
<evidence type="ECO:0000313" key="1">
    <source>
        <dbReference type="EMBL" id="RNA28190.1"/>
    </source>
</evidence>
<keyword evidence="2" id="KW-1185">Reference proteome</keyword>